<dbReference type="GO" id="GO:1901135">
    <property type="term" value="P:carbohydrate derivative metabolic process"/>
    <property type="evidence" value="ECO:0007669"/>
    <property type="project" value="UniProtKB-ARBA"/>
</dbReference>
<accession>S5AH85</accession>
<gene>
    <name evidence="3" type="ORF">I633_14520</name>
</gene>
<dbReference type="PATRIC" id="fig|1300253.3.peg.3030"/>
<dbReference type="BioCyc" id="AMAC1300253:G12YX-2336-MONOMER"/>
<dbReference type="PANTHER" id="PTHR12526">
    <property type="entry name" value="GLYCOSYLTRANSFERASE"/>
    <property type="match status" value="1"/>
</dbReference>
<proteinExistence type="predicted"/>
<dbReference type="GO" id="GO:0016757">
    <property type="term" value="F:glycosyltransferase activity"/>
    <property type="evidence" value="ECO:0007669"/>
    <property type="project" value="InterPro"/>
</dbReference>
<evidence type="ECO:0000259" key="2">
    <source>
        <dbReference type="Pfam" id="PF13439"/>
    </source>
</evidence>
<dbReference type="InterPro" id="IPR028098">
    <property type="entry name" value="Glyco_trans_4-like_N"/>
</dbReference>
<dbReference type="SUPFAM" id="SSF53756">
    <property type="entry name" value="UDP-Glycosyltransferase/glycogen phosphorylase"/>
    <property type="match status" value="1"/>
</dbReference>
<sequence length="365" mass="40891">MRIGESMKKKVVHLVYSMGCGGLEKVIVNLINGSYDEVEHIIISLTPEFEMTAGIIPDIQIFCLDKKPGKDIGCHFRLYKLLKQLSPDAINTYNFGTIEYHVTAYLAGVKTRVHSDHGHGGDAQDGLNKKNNFIRKVSSYFINDYVVVSQDLMDWVTKVVGVKPQRLHLIQNGVDVPDSLANIKTKVPTSPVICTVGRLDPVKNQTLLLNAFKIVHDKSANARLKIVGDGPERENLEREAAQLKVTQFVDFMGYREDVREQLITSDVFVLSSHYEAMPMTILEAMAVGCPVVTTDVGGIRHFVDDTYVAYSSPGKAEELADHLLRSLQYLPAQQEKIKKSFELVKSSYSLQAMSARYTSIYYNKN</sequence>
<evidence type="ECO:0000313" key="4">
    <source>
        <dbReference type="Proteomes" id="UP000014909"/>
    </source>
</evidence>
<reference evidence="3 4" key="1">
    <citation type="journal article" date="2013" name="Genome Biol. Evol.">
        <title>Genomic Diversity of "Deep Ecotype" Alteromonas macleodii Isolates: Evidence for Pan-Mediterranean Clonal Frames.</title>
        <authorList>
            <person name="Lopez-Perez M."/>
            <person name="Gonzaga A."/>
            <person name="Rodriguez-Valera F."/>
        </authorList>
    </citation>
    <scope>NUCLEOTIDE SEQUENCE [LARGE SCALE GENOMIC DNA]</scope>
    <source>
        <strain evidence="4">'English Channel 615'</strain>
    </source>
</reference>
<dbReference type="Pfam" id="PF13439">
    <property type="entry name" value="Glyco_transf_4"/>
    <property type="match status" value="1"/>
</dbReference>
<dbReference type="KEGG" id="amh:I633_14520"/>
<dbReference type="InterPro" id="IPR001296">
    <property type="entry name" value="Glyco_trans_1"/>
</dbReference>
<dbReference type="PANTHER" id="PTHR12526:SF638">
    <property type="entry name" value="SPORE COAT PROTEIN SA"/>
    <property type="match status" value="1"/>
</dbReference>
<evidence type="ECO:0000259" key="1">
    <source>
        <dbReference type="Pfam" id="PF00534"/>
    </source>
</evidence>
<dbReference type="EMBL" id="CP004846">
    <property type="protein sequence ID" value="AGP78704.1"/>
    <property type="molecule type" value="Genomic_DNA"/>
</dbReference>
<dbReference type="AlphaFoldDB" id="S5AH85"/>
<feature type="domain" description="Glycosyl transferase family 1" evidence="1">
    <location>
        <begin position="184"/>
        <end position="328"/>
    </location>
</feature>
<dbReference type="Proteomes" id="UP000014909">
    <property type="component" value="Chromosome"/>
</dbReference>
<dbReference type="Gene3D" id="3.40.50.2000">
    <property type="entry name" value="Glycogen Phosphorylase B"/>
    <property type="match status" value="2"/>
</dbReference>
<evidence type="ECO:0000313" key="3">
    <source>
        <dbReference type="EMBL" id="AGP78704.1"/>
    </source>
</evidence>
<dbReference type="HOGENOM" id="CLU_009583_0_1_6"/>
<protein>
    <submittedName>
        <fullName evidence="3">Group 1 glycosyl transferase</fullName>
    </submittedName>
</protein>
<name>S5AH85_9ALTE</name>
<dbReference type="Pfam" id="PF00534">
    <property type="entry name" value="Glycos_transf_1"/>
    <property type="match status" value="1"/>
</dbReference>
<organism evidence="3 4">
    <name type="scientific">Alteromonas mediterranea 615</name>
    <dbReference type="NCBI Taxonomy" id="1300253"/>
    <lineage>
        <taxon>Bacteria</taxon>
        <taxon>Pseudomonadati</taxon>
        <taxon>Pseudomonadota</taxon>
        <taxon>Gammaproteobacteria</taxon>
        <taxon>Alteromonadales</taxon>
        <taxon>Alteromonadaceae</taxon>
        <taxon>Alteromonas/Salinimonas group</taxon>
        <taxon>Alteromonas</taxon>
    </lineage>
</organism>
<feature type="domain" description="Glycosyltransferase subfamily 4-like N-terminal" evidence="2">
    <location>
        <begin position="21"/>
        <end position="176"/>
    </location>
</feature>
<keyword evidence="3" id="KW-0808">Transferase</keyword>